<dbReference type="Proteomes" id="UP000655366">
    <property type="component" value="Unassembled WGS sequence"/>
</dbReference>
<accession>A0A931G651</accession>
<evidence type="ECO:0000313" key="1">
    <source>
        <dbReference type="EMBL" id="MBG0741566.1"/>
    </source>
</evidence>
<dbReference type="Gene3D" id="1.10.10.10">
    <property type="entry name" value="Winged helix-like DNA-binding domain superfamily/Winged helix DNA-binding domain"/>
    <property type="match status" value="1"/>
</dbReference>
<keyword evidence="2" id="KW-1185">Reference proteome</keyword>
<dbReference type="CDD" id="cd00090">
    <property type="entry name" value="HTH_ARSR"/>
    <property type="match status" value="1"/>
</dbReference>
<name>A0A931G651_9MICC</name>
<dbReference type="InterPro" id="IPR036390">
    <property type="entry name" value="WH_DNA-bd_sf"/>
</dbReference>
<evidence type="ECO:0000313" key="2">
    <source>
        <dbReference type="Proteomes" id="UP000655366"/>
    </source>
</evidence>
<dbReference type="RefSeq" id="WP_196398501.1">
    <property type="nucleotide sequence ID" value="NZ_JADNYM010000033.1"/>
</dbReference>
<reference evidence="1 2" key="1">
    <citation type="submission" date="2020-11" db="EMBL/GenBank/DDBJ databases">
        <title>Arthrobacter antarcticus sp. nov., isolated from Antarctic Soil.</title>
        <authorList>
            <person name="Li J."/>
        </authorList>
    </citation>
    <scope>NUCLEOTIDE SEQUENCE [LARGE SCALE GENOMIC DNA]</scope>
    <source>
        <strain evidence="1 2">Z1-20</strain>
    </source>
</reference>
<dbReference type="InterPro" id="IPR036388">
    <property type="entry name" value="WH-like_DNA-bd_sf"/>
</dbReference>
<dbReference type="SUPFAM" id="SSF46785">
    <property type="entry name" value="Winged helix' DNA-binding domain"/>
    <property type="match status" value="1"/>
</dbReference>
<dbReference type="AlphaFoldDB" id="A0A931G651"/>
<organism evidence="1 2">
    <name type="scientific">Arthrobacter terrae</name>
    <dbReference type="NCBI Taxonomy" id="2935737"/>
    <lineage>
        <taxon>Bacteria</taxon>
        <taxon>Bacillati</taxon>
        <taxon>Actinomycetota</taxon>
        <taxon>Actinomycetes</taxon>
        <taxon>Micrococcales</taxon>
        <taxon>Micrococcaceae</taxon>
        <taxon>Arthrobacter</taxon>
    </lineage>
</organism>
<dbReference type="EMBL" id="JADNYM010000033">
    <property type="protein sequence ID" value="MBG0741566.1"/>
    <property type="molecule type" value="Genomic_DNA"/>
</dbReference>
<protein>
    <submittedName>
        <fullName evidence="1">Helix-turn-helix domain-containing protein</fullName>
    </submittedName>
</protein>
<dbReference type="Pfam" id="PF12840">
    <property type="entry name" value="HTH_20"/>
    <property type="match status" value="1"/>
</dbReference>
<comment type="caution">
    <text evidence="1">The sequence shown here is derived from an EMBL/GenBank/DDBJ whole genome shotgun (WGS) entry which is preliminary data.</text>
</comment>
<sequence length="248" mass="26536">MPRSAATRTAYSALASASRVRLLDAIRTGEQALTAVELAGRLGLQLSTVRFHLKELVRAALIEAVRDAAHRRGRPQLRYRAFHRAPDSGGYHLLAEILAQSLTDHSADSPGTKAKSAGVRWARRQMETRAADQRYEAPDVRQSAAATVAFFAELGFEPELDPSAPSDTAESLIHLHACPFAAMAKAQPDIVCAAHLGVLDGYLEGLGADGAKTRLQPWVSPGTCLAAISLPTRSAVTLPPSNSPGEWK</sequence>
<gene>
    <name evidence="1" type="ORF">IV500_19595</name>
</gene>
<proteinExistence type="predicted"/>
<dbReference type="InterPro" id="IPR011991">
    <property type="entry name" value="ArsR-like_HTH"/>
</dbReference>